<dbReference type="GO" id="GO:0043527">
    <property type="term" value="C:tRNA methyltransferase complex"/>
    <property type="evidence" value="ECO:0007669"/>
    <property type="project" value="TreeGrafter"/>
</dbReference>
<accession>A0AAD3HE13</accession>
<dbReference type="GO" id="GO:0008176">
    <property type="term" value="F:tRNA (guanine(46)-N7)-methyltransferase activity"/>
    <property type="evidence" value="ECO:0007669"/>
    <property type="project" value="UniProtKB-EC"/>
</dbReference>
<evidence type="ECO:0000256" key="7">
    <source>
        <dbReference type="SAM" id="MobiDB-lite"/>
    </source>
</evidence>
<evidence type="ECO:0000313" key="9">
    <source>
        <dbReference type="Proteomes" id="UP001054902"/>
    </source>
</evidence>
<evidence type="ECO:0000256" key="4">
    <source>
        <dbReference type="ARBA" id="ARBA00022679"/>
    </source>
</evidence>
<evidence type="ECO:0000256" key="2">
    <source>
        <dbReference type="ARBA" id="ARBA00011977"/>
    </source>
</evidence>
<dbReference type="PANTHER" id="PTHR23417:SF21">
    <property type="entry name" value="TRNA (GUANINE-N(7)-)-METHYLTRANSFERASE"/>
    <property type="match status" value="1"/>
</dbReference>
<comment type="caution">
    <text evidence="8">The sequence shown here is derived from an EMBL/GenBank/DDBJ whole genome shotgun (WGS) entry which is preliminary data.</text>
</comment>
<dbReference type="InterPro" id="IPR029063">
    <property type="entry name" value="SAM-dependent_MTases_sf"/>
</dbReference>
<keyword evidence="3" id="KW-0489">Methyltransferase</keyword>
<dbReference type="EC" id="2.1.1.33" evidence="2"/>
<dbReference type="PANTHER" id="PTHR23417">
    <property type="entry name" value="3-DEOXY-D-MANNO-OCTULOSONIC-ACID TRANSFERASE/TRNA GUANINE-N 7 - -METHYLTRANSFERASE"/>
    <property type="match status" value="1"/>
</dbReference>
<dbReference type="Proteomes" id="UP001054902">
    <property type="component" value="Unassembled WGS sequence"/>
</dbReference>
<feature type="compositionally biased region" description="Basic and acidic residues" evidence="7">
    <location>
        <begin position="438"/>
        <end position="447"/>
    </location>
</feature>
<keyword evidence="9" id="KW-1185">Reference proteome</keyword>
<comment type="catalytic activity">
    <reaction evidence="1">
        <text>guanosine(46) in tRNA + S-adenosyl-L-methionine = N(7)-methylguanosine(46) in tRNA + S-adenosyl-L-homocysteine</text>
        <dbReference type="Rhea" id="RHEA:42708"/>
        <dbReference type="Rhea" id="RHEA-COMP:10188"/>
        <dbReference type="Rhea" id="RHEA-COMP:10189"/>
        <dbReference type="ChEBI" id="CHEBI:57856"/>
        <dbReference type="ChEBI" id="CHEBI:59789"/>
        <dbReference type="ChEBI" id="CHEBI:74269"/>
        <dbReference type="ChEBI" id="CHEBI:74480"/>
        <dbReference type="EC" id="2.1.1.33"/>
    </reaction>
</comment>
<dbReference type="AlphaFoldDB" id="A0AAD3HE13"/>
<dbReference type="SUPFAM" id="SSF53335">
    <property type="entry name" value="S-adenosyl-L-methionine-dependent methyltransferases"/>
    <property type="match status" value="1"/>
</dbReference>
<organism evidence="8 9">
    <name type="scientific">Chaetoceros tenuissimus</name>
    <dbReference type="NCBI Taxonomy" id="426638"/>
    <lineage>
        <taxon>Eukaryota</taxon>
        <taxon>Sar</taxon>
        <taxon>Stramenopiles</taxon>
        <taxon>Ochrophyta</taxon>
        <taxon>Bacillariophyta</taxon>
        <taxon>Coscinodiscophyceae</taxon>
        <taxon>Chaetocerotophycidae</taxon>
        <taxon>Chaetocerotales</taxon>
        <taxon>Chaetocerotaceae</taxon>
        <taxon>Chaetoceros</taxon>
    </lineage>
</organism>
<keyword evidence="6" id="KW-0819">tRNA processing</keyword>
<keyword evidence="4" id="KW-0808">Transferase</keyword>
<evidence type="ECO:0000256" key="1">
    <source>
        <dbReference type="ARBA" id="ARBA00000142"/>
    </source>
</evidence>
<evidence type="ECO:0000313" key="8">
    <source>
        <dbReference type="EMBL" id="GFH59734.1"/>
    </source>
</evidence>
<dbReference type="Gene3D" id="3.40.50.150">
    <property type="entry name" value="Vaccinia Virus protein VP39"/>
    <property type="match status" value="1"/>
</dbReference>
<protein>
    <recommendedName>
        <fullName evidence="2">tRNA (guanine(46)-N(7))-methyltransferase</fullName>
        <ecNumber evidence="2">2.1.1.33</ecNumber>
    </recommendedName>
</protein>
<evidence type="ECO:0000256" key="3">
    <source>
        <dbReference type="ARBA" id="ARBA00022603"/>
    </source>
</evidence>
<evidence type="ECO:0000256" key="5">
    <source>
        <dbReference type="ARBA" id="ARBA00022691"/>
    </source>
</evidence>
<name>A0AAD3HE13_9STRA</name>
<dbReference type="EMBL" id="BLLK01000069">
    <property type="protein sequence ID" value="GFH59734.1"/>
    <property type="molecule type" value="Genomic_DNA"/>
</dbReference>
<keyword evidence="5" id="KW-0949">S-adenosyl-L-methionine</keyword>
<gene>
    <name evidence="8" type="ORF">CTEN210_16210</name>
</gene>
<feature type="region of interest" description="Disordered" evidence="7">
    <location>
        <begin position="438"/>
        <end position="457"/>
    </location>
</feature>
<reference evidence="8 9" key="1">
    <citation type="journal article" date="2021" name="Sci. Rep.">
        <title>The genome of the diatom Chaetoceros tenuissimus carries an ancient integrated fragment of an extant virus.</title>
        <authorList>
            <person name="Hongo Y."/>
            <person name="Kimura K."/>
            <person name="Takaki Y."/>
            <person name="Yoshida Y."/>
            <person name="Baba S."/>
            <person name="Kobayashi G."/>
            <person name="Nagasaki K."/>
            <person name="Hano T."/>
            <person name="Tomaru Y."/>
        </authorList>
    </citation>
    <scope>NUCLEOTIDE SEQUENCE [LARGE SCALE GENOMIC DNA]</scope>
    <source>
        <strain evidence="8 9">NIES-3715</strain>
    </source>
</reference>
<dbReference type="InterPro" id="IPR003358">
    <property type="entry name" value="tRNA_(Gua-N-7)_MeTrfase_Trmb"/>
</dbReference>
<sequence>MNNDEPASDHDGLGLHSILVDLYNRSPYQVTTIESFDMDKLLKSLKTPAHHALYTIHHAFQHCKDVQEALLHCHHLVKPDYSLIFNPNSCIEFRKHVEKSRDGKDAMSIDDSLLLPGLYFHTHQRSKGKELLKDWNEIHGKKAMSTKKILQRLTSISKSGKSQPSSKTISVLRELYNHLFISLGTDVRDGTADIALTLSMIPIHTGEEATVMNTIMDVLAHVAALEIERRSMKISRRSVEILMIVEKLAAAGCEGLYMDKALHAARLALPNSQNYDTITKDTLDSLMTLNLWSSKSLLWLWRKGHVFHKVTEKDLNAASSLEDICMYPPQFDDPTLPLVVDVGCGLGISLLGLACDSGESKGKYQLDLNWTEYNYLGSDLSLTAIQWANALALRRGISKRCKFVHASTETVLEYLNRMKIDVKLILLQFPTPYRLQGEKSLEHEKKGPGCNEKLPLGPEDPTFMANETILRQMATILGSHKDVDQNRYILLQSNCEDVALNIYDSLIALGLKALNIEKSRKSFDEQTISSRTQSWLEIQRMTSDSSVNIRRAVGYHWADEPLIPVRTETEVSSEYQSTPVHRCVLKR</sequence>
<evidence type="ECO:0000256" key="6">
    <source>
        <dbReference type="ARBA" id="ARBA00022694"/>
    </source>
</evidence>
<proteinExistence type="predicted"/>